<keyword evidence="3" id="KW-1185">Reference proteome</keyword>
<feature type="transmembrane region" description="Helical" evidence="1">
    <location>
        <begin position="12"/>
        <end position="33"/>
    </location>
</feature>
<name>A0A4P7PS75_9FLAO</name>
<organism evidence="2 3">
    <name type="scientific">Flavobacterium sangjuense</name>
    <dbReference type="NCBI Taxonomy" id="2518177"/>
    <lineage>
        <taxon>Bacteria</taxon>
        <taxon>Pseudomonadati</taxon>
        <taxon>Bacteroidota</taxon>
        <taxon>Flavobacteriia</taxon>
        <taxon>Flavobacteriales</taxon>
        <taxon>Flavobacteriaceae</taxon>
        <taxon>Flavobacterium</taxon>
    </lineage>
</organism>
<dbReference type="Proteomes" id="UP000296862">
    <property type="component" value="Chromosome"/>
</dbReference>
<evidence type="ECO:0000313" key="2">
    <source>
        <dbReference type="EMBL" id="QBZ97070.1"/>
    </source>
</evidence>
<dbReference type="RefSeq" id="WP_136151045.1">
    <property type="nucleotide sequence ID" value="NZ_CP038810.1"/>
</dbReference>
<sequence>MKKNLTNGWSTLYYCVDIIFFIFSIGLFIYSLYVGEKKLILFCLLYLFWNYWFFFRKRNKFKEITFDEENIYFDQKVISYTDIVRIKFGKIEFTDSAEEKFILFMTIPVFNNLDDLIENHEKAVTL</sequence>
<accession>A0A4P7PS75</accession>
<keyword evidence="1" id="KW-0812">Transmembrane</keyword>
<dbReference type="AlphaFoldDB" id="A0A4P7PS75"/>
<evidence type="ECO:0000256" key="1">
    <source>
        <dbReference type="SAM" id="Phobius"/>
    </source>
</evidence>
<evidence type="ECO:0000313" key="3">
    <source>
        <dbReference type="Proteomes" id="UP000296862"/>
    </source>
</evidence>
<dbReference type="KEGG" id="fsn:GS03_00555"/>
<proteinExistence type="predicted"/>
<protein>
    <recommendedName>
        <fullName evidence="4">DUF304 domain-containing protein</fullName>
    </recommendedName>
</protein>
<dbReference type="EMBL" id="CP038810">
    <property type="protein sequence ID" value="QBZ97070.1"/>
    <property type="molecule type" value="Genomic_DNA"/>
</dbReference>
<keyword evidence="1" id="KW-0472">Membrane</keyword>
<evidence type="ECO:0008006" key="4">
    <source>
        <dbReference type="Google" id="ProtNLM"/>
    </source>
</evidence>
<gene>
    <name evidence="2" type="ORF">GS03_00555</name>
</gene>
<keyword evidence="1" id="KW-1133">Transmembrane helix</keyword>
<reference evidence="2 3" key="1">
    <citation type="submission" date="2019-04" db="EMBL/GenBank/DDBJ databases">
        <title>Flavobacterium sp. GS03.</title>
        <authorList>
            <person name="Kim H."/>
        </authorList>
    </citation>
    <scope>NUCLEOTIDE SEQUENCE [LARGE SCALE GENOMIC DNA]</scope>
    <source>
        <strain evidence="2 3">GS03</strain>
    </source>
</reference>
<feature type="transmembrane region" description="Helical" evidence="1">
    <location>
        <begin position="39"/>
        <end position="55"/>
    </location>
</feature>